<proteinExistence type="predicted"/>
<accession>A0A507D6Q1</accession>
<evidence type="ECO:0000313" key="2">
    <source>
        <dbReference type="EMBL" id="TPX47163.1"/>
    </source>
</evidence>
<sequence length="258" mass="27865">MGYQASKGLGCCTPQPRSNGITPIGDHRGGCAIGIDLGDFLPETHTKNRSGGIAHYSRQFKVTTMRFQQQLLSVAGMRRPIDASAKSGSITWRRQGGLVIVGLQKKQAEELSRKEVVDSIFVPLKDAVNSQYMSTKAWFDPLSRSLERLSNRQAEHGGVLLPLRGSTGMQPVSHHTNTSRSSHHISDKTAPSSTSSSPGMILGSVGASVEKSPAAQDGKNTQSSNKTGGNLSTAATQQRQSKVEQRHGENRETFVKQR</sequence>
<name>A0A507D6Q1_9FUNG</name>
<feature type="region of interest" description="Disordered" evidence="1">
    <location>
        <begin position="161"/>
        <end position="258"/>
    </location>
</feature>
<feature type="compositionally biased region" description="Basic and acidic residues" evidence="1">
    <location>
        <begin position="241"/>
        <end position="258"/>
    </location>
</feature>
<organism evidence="2 3">
    <name type="scientific">Synchytrium endobioticum</name>
    <dbReference type="NCBI Taxonomy" id="286115"/>
    <lineage>
        <taxon>Eukaryota</taxon>
        <taxon>Fungi</taxon>
        <taxon>Fungi incertae sedis</taxon>
        <taxon>Chytridiomycota</taxon>
        <taxon>Chytridiomycota incertae sedis</taxon>
        <taxon>Chytridiomycetes</taxon>
        <taxon>Synchytriales</taxon>
        <taxon>Synchytriaceae</taxon>
        <taxon>Synchytrium</taxon>
    </lineage>
</organism>
<evidence type="ECO:0000313" key="3">
    <source>
        <dbReference type="Proteomes" id="UP000317494"/>
    </source>
</evidence>
<keyword evidence="3" id="KW-1185">Reference proteome</keyword>
<reference evidence="2 3" key="1">
    <citation type="journal article" date="2019" name="Sci. Rep.">
        <title>Comparative genomics of chytrid fungi reveal insights into the obligate biotrophic and pathogenic lifestyle of Synchytrium endobioticum.</title>
        <authorList>
            <person name="van de Vossenberg B.T.L.H."/>
            <person name="Warris S."/>
            <person name="Nguyen H.D.T."/>
            <person name="van Gent-Pelzer M.P.E."/>
            <person name="Joly D.L."/>
            <person name="van de Geest H.C."/>
            <person name="Bonants P.J.M."/>
            <person name="Smith D.S."/>
            <person name="Levesque C.A."/>
            <person name="van der Lee T.A.J."/>
        </authorList>
    </citation>
    <scope>NUCLEOTIDE SEQUENCE [LARGE SCALE GENOMIC DNA]</scope>
    <source>
        <strain evidence="2 3">MB42</strain>
    </source>
</reference>
<gene>
    <name evidence="2" type="ORF">SeMB42_g03429</name>
</gene>
<feature type="compositionally biased region" description="Polar residues" evidence="1">
    <location>
        <begin position="218"/>
        <end position="240"/>
    </location>
</feature>
<dbReference type="VEuPathDB" id="FungiDB:SeMB42_g03429"/>
<comment type="caution">
    <text evidence="2">The sequence shown here is derived from an EMBL/GenBank/DDBJ whole genome shotgun (WGS) entry which is preliminary data.</text>
</comment>
<evidence type="ECO:0000256" key="1">
    <source>
        <dbReference type="SAM" id="MobiDB-lite"/>
    </source>
</evidence>
<dbReference type="AlphaFoldDB" id="A0A507D6Q1"/>
<dbReference type="EMBL" id="QEAN01000121">
    <property type="protein sequence ID" value="TPX47163.1"/>
    <property type="molecule type" value="Genomic_DNA"/>
</dbReference>
<dbReference type="Proteomes" id="UP000317494">
    <property type="component" value="Unassembled WGS sequence"/>
</dbReference>
<protein>
    <submittedName>
        <fullName evidence="2">Uncharacterized protein</fullName>
    </submittedName>
</protein>